<keyword evidence="5 8" id="KW-0963">Cytoplasm</keyword>
<dbReference type="PIRSF" id="PIRSF006431">
    <property type="entry name" value="Pept_S33"/>
    <property type="match status" value="1"/>
</dbReference>
<evidence type="ECO:0000256" key="3">
    <source>
        <dbReference type="ARBA" id="ARBA00010088"/>
    </source>
</evidence>
<dbReference type="Gene3D" id="3.40.50.1820">
    <property type="entry name" value="alpha/beta hydrolase"/>
    <property type="match status" value="1"/>
</dbReference>
<evidence type="ECO:0000256" key="2">
    <source>
        <dbReference type="ARBA" id="ARBA00004496"/>
    </source>
</evidence>
<accession>A0AAW2YQW1</accession>
<feature type="domain" description="AB hydrolase-1" evidence="11">
    <location>
        <begin position="64"/>
        <end position="328"/>
    </location>
</feature>
<organism evidence="12 13">
    <name type="scientific">Acrasis kona</name>
    <dbReference type="NCBI Taxonomy" id="1008807"/>
    <lineage>
        <taxon>Eukaryota</taxon>
        <taxon>Discoba</taxon>
        <taxon>Heterolobosea</taxon>
        <taxon>Tetramitia</taxon>
        <taxon>Eutetramitia</taxon>
        <taxon>Acrasidae</taxon>
        <taxon>Acrasis</taxon>
    </lineage>
</organism>
<dbReference type="Pfam" id="PF00561">
    <property type="entry name" value="Abhydrolase_1"/>
    <property type="match status" value="1"/>
</dbReference>
<dbReference type="EMBL" id="JAOPGA020000496">
    <property type="protein sequence ID" value="KAL0479039.1"/>
    <property type="molecule type" value="Genomic_DNA"/>
</dbReference>
<evidence type="ECO:0000256" key="8">
    <source>
        <dbReference type="PIRNR" id="PIRNR006431"/>
    </source>
</evidence>
<dbReference type="GO" id="GO:0004177">
    <property type="term" value="F:aminopeptidase activity"/>
    <property type="evidence" value="ECO:0007669"/>
    <property type="project" value="UniProtKB-UniRule"/>
</dbReference>
<keyword evidence="13" id="KW-1185">Reference proteome</keyword>
<dbReference type="NCBIfam" id="TIGR01249">
    <property type="entry name" value="pro_imino_pep_1"/>
    <property type="match status" value="1"/>
</dbReference>
<feature type="active site" description="Nucleophile" evidence="9">
    <location>
        <position position="139"/>
    </location>
</feature>
<keyword evidence="7 8" id="KW-0378">Hydrolase</keyword>
<sequence>MFRRWLTRYKRVPLFQTPSRFISIKMTTPLRELYPPIDTYDEGTLKVSDVHTISYEQSGNPEGKPVVVLHGGPGGGCDAFYRQFFDAKKYRIILFDQRGSGKSTPSACLEDNTTWHLVEDIELLRKKLNIDKWVVFGGSWGSTLALSYANKHVDRVKALVLRGIFTLRRKELTWFYQEGASFLFPEAFEKYMAPIPEVERFDLMSAYYRRLTNDKDRDTQIKCAKAWTTWEMTTSRLHVDQKTIERGENEDFALKFARIECHYFVNGGFFDYEGQLIAEAKDVLEKNKIPGVIVQGRYDVVCPAISAYDLHKQWPTAEYYVIADAGHSCKESGIIDELIKATDKFADL</sequence>
<evidence type="ECO:0000259" key="11">
    <source>
        <dbReference type="Pfam" id="PF00561"/>
    </source>
</evidence>
<evidence type="ECO:0000256" key="7">
    <source>
        <dbReference type="ARBA" id="ARBA00022801"/>
    </source>
</evidence>
<evidence type="ECO:0000256" key="10">
    <source>
        <dbReference type="RuleBase" id="RU003421"/>
    </source>
</evidence>
<comment type="catalytic activity">
    <reaction evidence="1 8 10">
        <text>Release of N-terminal proline from a peptide.</text>
        <dbReference type="EC" id="3.4.11.5"/>
    </reaction>
</comment>
<evidence type="ECO:0000256" key="5">
    <source>
        <dbReference type="ARBA" id="ARBA00022490"/>
    </source>
</evidence>
<comment type="caution">
    <text evidence="12">The sequence shown here is derived from an EMBL/GenBank/DDBJ whole genome shotgun (WGS) entry which is preliminary data.</text>
</comment>
<dbReference type="EC" id="3.4.11.5" evidence="8 10"/>
<evidence type="ECO:0000256" key="4">
    <source>
        <dbReference type="ARBA" id="ARBA00022438"/>
    </source>
</evidence>
<feature type="active site" description="Proton donor" evidence="9">
    <location>
        <position position="327"/>
    </location>
</feature>
<keyword evidence="4 8" id="KW-0031">Aminopeptidase</keyword>
<dbReference type="AlphaFoldDB" id="A0AAW2YQW1"/>
<dbReference type="InterPro" id="IPR000073">
    <property type="entry name" value="AB_hydrolase_1"/>
</dbReference>
<dbReference type="PANTHER" id="PTHR43722">
    <property type="entry name" value="PROLINE IMINOPEPTIDASE"/>
    <property type="match status" value="1"/>
</dbReference>
<keyword evidence="6 8" id="KW-0645">Protease</keyword>
<comment type="similarity">
    <text evidence="3 8 10">Belongs to the peptidase S33 family.</text>
</comment>
<dbReference type="GO" id="GO:0006508">
    <property type="term" value="P:proteolysis"/>
    <property type="evidence" value="ECO:0007669"/>
    <property type="project" value="UniProtKB-KW"/>
</dbReference>
<dbReference type="PRINTS" id="PR00793">
    <property type="entry name" value="PROAMNOPTASE"/>
</dbReference>
<dbReference type="GO" id="GO:0005737">
    <property type="term" value="C:cytoplasm"/>
    <property type="evidence" value="ECO:0007669"/>
    <property type="project" value="UniProtKB-SubCell"/>
</dbReference>
<dbReference type="InterPro" id="IPR002410">
    <property type="entry name" value="Peptidase_S33"/>
</dbReference>
<name>A0AAW2YQW1_9EUKA</name>
<dbReference type="SUPFAM" id="SSF53474">
    <property type="entry name" value="alpha/beta-Hydrolases"/>
    <property type="match status" value="1"/>
</dbReference>
<evidence type="ECO:0000256" key="9">
    <source>
        <dbReference type="PIRSR" id="PIRSR006431-1"/>
    </source>
</evidence>
<reference evidence="12 13" key="1">
    <citation type="submission" date="2024-03" db="EMBL/GenBank/DDBJ databases">
        <title>The Acrasis kona genome and developmental transcriptomes reveal deep origins of eukaryotic multicellular pathways.</title>
        <authorList>
            <person name="Sheikh S."/>
            <person name="Fu C.-J."/>
            <person name="Brown M.W."/>
            <person name="Baldauf S.L."/>
        </authorList>
    </citation>
    <scope>NUCLEOTIDE SEQUENCE [LARGE SCALE GENOMIC DNA]</scope>
    <source>
        <strain evidence="12 13">ATCC MYA-3509</strain>
    </source>
</reference>
<evidence type="ECO:0000313" key="12">
    <source>
        <dbReference type="EMBL" id="KAL0479039.1"/>
    </source>
</evidence>
<gene>
    <name evidence="12" type="ORF">AKO1_007884</name>
</gene>
<dbReference type="PANTHER" id="PTHR43722:SF1">
    <property type="entry name" value="PROLINE IMINOPEPTIDASE"/>
    <property type="match status" value="1"/>
</dbReference>
<comment type="subcellular location">
    <subcellularLocation>
        <location evidence="2 8">Cytoplasm</location>
    </subcellularLocation>
</comment>
<proteinExistence type="inferred from homology"/>
<dbReference type="InterPro" id="IPR005944">
    <property type="entry name" value="Pro_iminopeptidase"/>
</dbReference>
<dbReference type="InterPro" id="IPR029058">
    <property type="entry name" value="AB_hydrolase_fold"/>
</dbReference>
<dbReference type="Proteomes" id="UP001431209">
    <property type="component" value="Unassembled WGS sequence"/>
</dbReference>
<feature type="active site" evidence="9">
    <location>
        <position position="299"/>
    </location>
</feature>
<dbReference type="PRINTS" id="PR00111">
    <property type="entry name" value="ABHYDROLASE"/>
</dbReference>
<evidence type="ECO:0000313" key="13">
    <source>
        <dbReference type="Proteomes" id="UP001431209"/>
    </source>
</evidence>
<evidence type="ECO:0000256" key="1">
    <source>
        <dbReference type="ARBA" id="ARBA00001585"/>
    </source>
</evidence>
<protein>
    <recommendedName>
        <fullName evidence="8 10">Proline iminopeptidase</fullName>
        <shortName evidence="8">PIP</shortName>
        <ecNumber evidence="8 10">3.4.11.5</ecNumber>
    </recommendedName>
    <alternativeName>
        <fullName evidence="8">Prolyl aminopeptidase</fullName>
    </alternativeName>
</protein>
<evidence type="ECO:0000256" key="6">
    <source>
        <dbReference type="ARBA" id="ARBA00022670"/>
    </source>
</evidence>